<feature type="transmembrane region" description="Helical" evidence="1">
    <location>
        <begin position="43"/>
        <end position="63"/>
    </location>
</feature>
<dbReference type="EMBL" id="CP000776">
    <property type="protein sequence ID" value="ABS52525.1"/>
    <property type="molecule type" value="Genomic_DNA"/>
</dbReference>
<evidence type="ECO:0008006" key="4">
    <source>
        <dbReference type="Google" id="ProtNLM"/>
    </source>
</evidence>
<proteinExistence type="predicted"/>
<accession>A7I251</accession>
<evidence type="ECO:0000313" key="3">
    <source>
        <dbReference type="Proteomes" id="UP000002407"/>
    </source>
</evidence>
<organism evidence="2 3">
    <name type="scientific">Campylobacter hominis (strain ATCC BAA-381 / DSM 21671 / CCUG 45161 / LMG 19568 / NCTC 13146 / CH001A)</name>
    <dbReference type="NCBI Taxonomy" id="360107"/>
    <lineage>
        <taxon>Bacteria</taxon>
        <taxon>Pseudomonadati</taxon>
        <taxon>Campylobacterota</taxon>
        <taxon>Epsilonproteobacteria</taxon>
        <taxon>Campylobacterales</taxon>
        <taxon>Campylobacteraceae</taxon>
        <taxon>Campylobacter</taxon>
    </lineage>
</organism>
<dbReference type="KEGG" id="cha:CHAB381_1033"/>
<keyword evidence="3" id="KW-1185">Reference proteome</keyword>
<dbReference type="RefSeq" id="WP_012108889.1">
    <property type="nucleotide sequence ID" value="NC_009714.1"/>
</dbReference>
<keyword evidence="1" id="KW-0812">Transmembrane</keyword>
<reference evidence="3" key="1">
    <citation type="submission" date="2007-07" db="EMBL/GenBank/DDBJ databases">
        <title>Complete genome sequence of Campylobacter hominis ATCC BAA-381, a commensal isolated from the human gastrointestinal tract.</title>
        <authorList>
            <person name="Fouts D.E."/>
            <person name="Mongodin E.F."/>
            <person name="Puiu D."/>
            <person name="Sebastian Y."/>
            <person name="Miller W.G."/>
            <person name="Mandrell R.E."/>
            <person name="Nelson K.E."/>
        </authorList>
    </citation>
    <scope>NUCLEOTIDE SEQUENCE [LARGE SCALE GENOMIC DNA]</scope>
    <source>
        <strain evidence="3">ATCC BAA-381 / LMG 19568 / NCTC 13146 / CH001A</strain>
    </source>
</reference>
<dbReference type="AlphaFoldDB" id="A7I251"/>
<dbReference type="eggNOG" id="COG5336">
    <property type="taxonomic scope" value="Bacteria"/>
</dbReference>
<gene>
    <name evidence="2" type="ordered locus">CHAB381_1033</name>
</gene>
<evidence type="ECO:0000256" key="1">
    <source>
        <dbReference type="SAM" id="Phobius"/>
    </source>
</evidence>
<keyword evidence="1" id="KW-1133">Transmembrane helix</keyword>
<protein>
    <recommendedName>
        <fullName evidence="4">AtpZ/AtpI family protein</fullName>
    </recommendedName>
</protein>
<dbReference type="OrthoDB" id="5329702at2"/>
<evidence type="ECO:0000313" key="2">
    <source>
        <dbReference type="EMBL" id="ABS52525.1"/>
    </source>
</evidence>
<sequence length="93" mass="10335">MKPTENLNKIVRGADALSLGISIVVAILIGVGLGIWLKKLTGSTTIFIICVIFGILAAILNVYKSFKMLQNSLKELEDDPKYKNYKFDDEDDE</sequence>
<dbReference type="Pfam" id="PF09527">
    <property type="entry name" value="ATPase_gene1"/>
    <property type="match status" value="1"/>
</dbReference>
<keyword evidence="1" id="KW-0472">Membrane</keyword>
<dbReference type="STRING" id="360107.CHAB381_1033"/>
<dbReference type="InterPro" id="IPR032820">
    <property type="entry name" value="ATPase_put"/>
</dbReference>
<dbReference type="HOGENOM" id="CLU_137927_1_2_7"/>
<dbReference type="Proteomes" id="UP000002407">
    <property type="component" value="Chromosome"/>
</dbReference>
<feature type="transmembrane region" description="Helical" evidence="1">
    <location>
        <begin position="16"/>
        <end position="37"/>
    </location>
</feature>
<name>A7I251_CAMHC</name>